<evidence type="ECO:0000313" key="4">
    <source>
        <dbReference type="Proteomes" id="UP000230463"/>
    </source>
</evidence>
<dbReference type="InterPro" id="IPR001343">
    <property type="entry name" value="Hemolysn_Ca-bd"/>
</dbReference>
<reference evidence="3 4" key="1">
    <citation type="journal article" date="2017" name="MBio">
        <title>Type VI secretion-mediated competition in the bee gut microbiome.</title>
        <authorList>
            <person name="Steele M.I."/>
            <person name="Kwong W.K."/>
            <person name="Powell J.E."/>
            <person name="Whiteley M."/>
            <person name="Moran N.A."/>
        </authorList>
    </citation>
    <scope>NUCLEOTIDE SEQUENCE [LARGE SCALE GENOMIC DNA]</scope>
    <source>
        <strain evidence="3 4">HK3</strain>
    </source>
</reference>
<dbReference type="Pfam" id="PF00353">
    <property type="entry name" value="HemolysinCabind"/>
    <property type="match status" value="3"/>
</dbReference>
<sequence>LNGGAGNDTLNGGAGFDILNGGTGNDILNGGNWHKDRYIFQRGHGQDTINDVGYIDAQFLAQRNDVVFKGANLADARFSRSGFDLIIRAYGSDDSVKLTNYFNYNTNSRAFNFIFDDQTITYEDLIKNKYIFTESGNANNNTIYGWEGKNILNGGAGNDTLWGRDEDDILNGDEGDDVLYGRKGNDILNGGAGNDTLYGDEGNDILNGGAGNDTLNGGAGFDILNGGTGNDILNGGNWHKDRYIFQRGHGQDTINDVGYIDAQFLAQRNDVVFKGANLADARFSRSGFDLIIRAYG</sequence>
<feature type="non-terminal residue" evidence="3">
    <location>
        <position position="1"/>
    </location>
</feature>
<dbReference type="InterPro" id="IPR011049">
    <property type="entry name" value="Serralysin-like_metalloprot_C"/>
</dbReference>
<keyword evidence="2" id="KW-0964">Secreted</keyword>
<protein>
    <recommendedName>
        <fullName evidence="5">Haemolysin-type calcium binding-related domain-containing protein</fullName>
    </recommendedName>
</protein>
<comment type="subcellular location">
    <subcellularLocation>
        <location evidence="1">Secreted</location>
    </subcellularLocation>
</comment>
<evidence type="ECO:0000313" key="3">
    <source>
        <dbReference type="EMBL" id="PIT60400.1"/>
    </source>
</evidence>
<dbReference type="GO" id="GO:0005576">
    <property type="term" value="C:extracellular region"/>
    <property type="evidence" value="ECO:0007669"/>
    <property type="project" value="UniProtKB-SubCell"/>
</dbReference>
<organism evidence="3 4">
    <name type="scientific">Snodgrassella alvi</name>
    <dbReference type="NCBI Taxonomy" id="1196083"/>
    <lineage>
        <taxon>Bacteria</taxon>
        <taxon>Pseudomonadati</taxon>
        <taxon>Pseudomonadota</taxon>
        <taxon>Betaproteobacteria</taxon>
        <taxon>Neisseriales</taxon>
        <taxon>Neisseriaceae</taxon>
        <taxon>Snodgrassella</taxon>
    </lineage>
</organism>
<dbReference type="AlphaFoldDB" id="A0A855FQ60"/>
<dbReference type="Proteomes" id="UP000230463">
    <property type="component" value="Unassembled WGS sequence"/>
</dbReference>
<dbReference type="EMBL" id="MEIU01000050">
    <property type="protein sequence ID" value="PIT60400.1"/>
    <property type="molecule type" value="Genomic_DNA"/>
</dbReference>
<dbReference type="PANTHER" id="PTHR38340">
    <property type="entry name" value="S-LAYER PROTEIN"/>
    <property type="match status" value="1"/>
</dbReference>
<dbReference type="Gene3D" id="2.150.10.10">
    <property type="entry name" value="Serralysin-like metalloprotease, C-terminal"/>
    <property type="match status" value="3"/>
</dbReference>
<dbReference type="GO" id="GO:0005509">
    <property type="term" value="F:calcium ion binding"/>
    <property type="evidence" value="ECO:0007669"/>
    <property type="project" value="InterPro"/>
</dbReference>
<feature type="non-terminal residue" evidence="3">
    <location>
        <position position="296"/>
    </location>
</feature>
<dbReference type="RefSeq" id="WP_100123496.1">
    <property type="nucleotide sequence ID" value="NZ_MEIU01000050.1"/>
</dbReference>
<dbReference type="PROSITE" id="PS00330">
    <property type="entry name" value="HEMOLYSIN_CALCIUM"/>
    <property type="match status" value="4"/>
</dbReference>
<gene>
    <name evidence="3" type="ORF">BHC57_04200</name>
</gene>
<proteinExistence type="predicted"/>
<accession>A0A855FQ60</accession>
<evidence type="ECO:0008006" key="5">
    <source>
        <dbReference type="Google" id="ProtNLM"/>
    </source>
</evidence>
<name>A0A855FQ60_9NEIS</name>
<dbReference type="InterPro" id="IPR018511">
    <property type="entry name" value="Hemolysin-typ_Ca-bd_CS"/>
</dbReference>
<dbReference type="InterPro" id="IPR050557">
    <property type="entry name" value="RTX_toxin/Mannuronan_C5-epim"/>
</dbReference>
<evidence type="ECO:0000256" key="1">
    <source>
        <dbReference type="ARBA" id="ARBA00004613"/>
    </source>
</evidence>
<comment type="caution">
    <text evidence="3">The sequence shown here is derived from an EMBL/GenBank/DDBJ whole genome shotgun (WGS) entry which is preliminary data.</text>
</comment>
<dbReference type="SUPFAM" id="SSF51120">
    <property type="entry name" value="beta-Roll"/>
    <property type="match status" value="3"/>
</dbReference>
<dbReference type="PRINTS" id="PR00313">
    <property type="entry name" value="CABNDNGRPT"/>
</dbReference>
<evidence type="ECO:0000256" key="2">
    <source>
        <dbReference type="ARBA" id="ARBA00022525"/>
    </source>
</evidence>
<dbReference type="PANTHER" id="PTHR38340:SF1">
    <property type="entry name" value="S-LAYER PROTEIN"/>
    <property type="match status" value="1"/>
</dbReference>